<dbReference type="Proteomes" id="UP000252914">
    <property type="component" value="Unassembled WGS sequence"/>
</dbReference>
<dbReference type="GO" id="GO:0043138">
    <property type="term" value="F:3'-5' DNA helicase activity"/>
    <property type="evidence" value="ECO:0007669"/>
    <property type="project" value="TreeGrafter"/>
</dbReference>
<evidence type="ECO:0000313" key="8">
    <source>
        <dbReference type="Proteomes" id="UP000252914"/>
    </source>
</evidence>
<feature type="domain" description="UvrD-like helicase ATP-binding" evidence="6">
    <location>
        <begin position="236"/>
        <end position="641"/>
    </location>
</feature>
<dbReference type="GO" id="GO:0016787">
    <property type="term" value="F:hydrolase activity"/>
    <property type="evidence" value="ECO:0007669"/>
    <property type="project" value="UniProtKB-UniRule"/>
</dbReference>
<evidence type="ECO:0000256" key="3">
    <source>
        <dbReference type="ARBA" id="ARBA00022806"/>
    </source>
</evidence>
<evidence type="ECO:0000256" key="2">
    <source>
        <dbReference type="ARBA" id="ARBA00022801"/>
    </source>
</evidence>
<feature type="binding site" evidence="5">
    <location>
        <begin position="257"/>
        <end position="264"/>
    </location>
    <ligand>
        <name>ATP</name>
        <dbReference type="ChEBI" id="CHEBI:30616"/>
    </ligand>
</feature>
<proteinExistence type="predicted"/>
<accession>A0A367EDY6</accession>
<dbReference type="PROSITE" id="PS51198">
    <property type="entry name" value="UVRD_HELICASE_ATP_BIND"/>
    <property type="match status" value="1"/>
</dbReference>
<keyword evidence="1 5" id="KW-0547">Nucleotide-binding</keyword>
<name>A0A367EDY6_9ACTN</name>
<dbReference type="Gene3D" id="3.40.50.300">
    <property type="entry name" value="P-loop containing nucleotide triphosphate hydrolases"/>
    <property type="match status" value="3"/>
</dbReference>
<keyword evidence="4 5" id="KW-0067">ATP-binding</keyword>
<dbReference type="FunFam" id="3.40.50.300:FF:001426">
    <property type="entry name" value="DNA helicase"/>
    <property type="match status" value="1"/>
</dbReference>
<sequence length="791" mass="85298">MNAQHTAEPQSVRDREIRAEQSHLDRVYLRLEEKIHEAEFLMDDASKRGQVGTPGALAERDAQVFRAGIHLNRLNSEFEDFLFGRIDLLEGKTGERGPDGAYISVEPADGALREATDTDANGNGGTGTVKIADIAETLHIGRLGVLDADYTPLVIDWRAPAAAPFYRATPVAPGRVVRRRVIRSKGRRVHSVEDDLLRPEATARLDGEALAVVGDGALMAALGQARGHTMRDIVASIQAEQDEVIRAPAASVTEVEGGPGTGKTAVALHRAAYLLYQDRRRYAGGILIVSPTPLLVSYTEGVLPSLGEEGQVAIRALGSLAQETAGATATTYDAQRVARVKGSARMVKVLRKAARGALDMGLRAPVPERLRVVAFGARVELDATELAAVRQQVLGGTAPVNLMRPRARKLLLDALWDKSGARRRHDDPELAAELRAGFDEDIAGEDDFTAFLEAWWPEVTPRQVLGAMADESRLARWARRVLRPAEVRTLARALAARLTPLGEGELSVHDIALLDELRTLLGTPARPRKREADPLDQLSGLEELTTAADRDAGARRAYQGPGGGAQERTEYAHVIVDEAQDLTPMQWRMVARRGRHATWTIVGDPAQSSWTDPDEAAAARDEALGKRPRRRFELTVNYRNPAELAVLADRVLALAMPGTAPPRAVRSTGVEPGFTVAGDDLGASVREAAAQLLEEVEGTVGVVVAMARREEARGWLAGLGERIVALGSLEAKGLEYDASLVVSPAQIADESPAGLRTLYVALTRATQRLEVLSTAADLPDETGAPDLLRAD</sequence>
<dbReference type="Pfam" id="PF00580">
    <property type="entry name" value="UvrD-helicase"/>
    <property type="match status" value="1"/>
</dbReference>
<dbReference type="EMBL" id="QOIN01000061">
    <property type="protein sequence ID" value="RCG16271.1"/>
    <property type="molecule type" value="Genomic_DNA"/>
</dbReference>
<keyword evidence="2 5" id="KW-0378">Hydrolase</keyword>
<dbReference type="InterPro" id="IPR027417">
    <property type="entry name" value="P-loop_NTPase"/>
</dbReference>
<evidence type="ECO:0000256" key="5">
    <source>
        <dbReference type="PROSITE-ProRule" id="PRU00560"/>
    </source>
</evidence>
<dbReference type="PANTHER" id="PTHR11070:SF45">
    <property type="entry name" value="DNA 3'-5' HELICASE"/>
    <property type="match status" value="1"/>
</dbReference>
<dbReference type="InterPro" id="IPR000212">
    <property type="entry name" value="DNA_helicase_UvrD/REP"/>
</dbReference>
<protein>
    <submittedName>
        <fullName evidence="7">Helicase</fullName>
    </submittedName>
</protein>
<dbReference type="GO" id="GO:0005829">
    <property type="term" value="C:cytosol"/>
    <property type="evidence" value="ECO:0007669"/>
    <property type="project" value="TreeGrafter"/>
</dbReference>
<evidence type="ECO:0000256" key="1">
    <source>
        <dbReference type="ARBA" id="ARBA00022741"/>
    </source>
</evidence>
<dbReference type="SUPFAM" id="SSF52540">
    <property type="entry name" value="P-loop containing nucleoside triphosphate hydrolases"/>
    <property type="match status" value="1"/>
</dbReference>
<dbReference type="RefSeq" id="WP_114024978.1">
    <property type="nucleotide sequence ID" value="NZ_QOIN01000061.1"/>
</dbReference>
<organism evidence="7 8">
    <name type="scientific">Streptomyces diacarni</name>
    <dbReference type="NCBI Taxonomy" id="2800381"/>
    <lineage>
        <taxon>Bacteria</taxon>
        <taxon>Bacillati</taxon>
        <taxon>Actinomycetota</taxon>
        <taxon>Actinomycetes</taxon>
        <taxon>Kitasatosporales</taxon>
        <taxon>Streptomycetaceae</taxon>
        <taxon>Streptomyces</taxon>
    </lineage>
</organism>
<dbReference type="PANTHER" id="PTHR11070">
    <property type="entry name" value="UVRD / RECB / PCRA DNA HELICASE FAMILY MEMBER"/>
    <property type="match status" value="1"/>
</dbReference>
<evidence type="ECO:0000259" key="6">
    <source>
        <dbReference type="PROSITE" id="PS51198"/>
    </source>
</evidence>
<evidence type="ECO:0000313" key="7">
    <source>
        <dbReference type="EMBL" id="RCG16271.1"/>
    </source>
</evidence>
<dbReference type="GO" id="GO:0003677">
    <property type="term" value="F:DNA binding"/>
    <property type="evidence" value="ECO:0007669"/>
    <property type="project" value="InterPro"/>
</dbReference>
<dbReference type="AlphaFoldDB" id="A0A367EDY6"/>
<comment type="caution">
    <text evidence="7">The sequence shown here is derived from an EMBL/GenBank/DDBJ whole genome shotgun (WGS) entry which is preliminary data.</text>
</comment>
<gene>
    <name evidence="7" type="ORF">DTL70_29030</name>
</gene>
<dbReference type="InterPro" id="IPR014016">
    <property type="entry name" value="UvrD-like_ATP-bd"/>
</dbReference>
<dbReference type="GO" id="GO:0000725">
    <property type="term" value="P:recombinational repair"/>
    <property type="evidence" value="ECO:0007669"/>
    <property type="project" value="TreeGrafter"/>
</dbReference>
<reference evidence="7 8" key="1">
    <citation type="submission" date="2018-06" db="EMBL/GenBank/DDBJ databases">
        <title>Streptomyces reniochalinae sp. nov. and Streptomyces diacarnus sp. nov. from marine sponges.</title>
        <authorList>
            <person name="Li L."/>
        </authorList>
    </citation>
    <scope>NUCLEOTIDE SEQUENCE [LARGE SCALE GENOMIC DNA]</scope>
    <source>
        <strain evidence="7 8">LHW51701</strain>
    </source>
</reference>
<dbReference type="GO" id="GO:0005524">
    <property type="term" value="F:ATP binding"/>
    <property type="evidence" value="ECO:0007669"/>
    <property type="project" value="UniProtKB-UniRule"/>
</dbReference>
<keyword evidence="8" id="KW-1185">Reference proteome</keyword>
<evidence type="ECO:0000256" key="4">
    <source>
        <dbReference type="ARBA" id="ARBA00022840"/>
    </source>
</evidence>
<keyword evidence="3 5" id="KW-0347">Helicase</keyword>